<keyword evidence="2" id="KW-1185">Reference proteome</keyword>
<reference evidence="1" key="1">
    <citation type="submission" date="2022-10" db="EMBL/GenBank/DDBJ databases">
        <title>Culturing micro-colonial fungi from biological soil crusts in the Mojave desert and describing Neophaeococcomyces mojavensis, and introducing the new genera and species Taxawa tesnikishii.</title>
        <authorList>
            <person name="Kurbessoian T."/>
            <person name="Stajich J.E."/>
        </authorList>
    </citation>
    <scope>NUCLEOTIDE SEQUENCE</scope>
    <source>
        <strain evidence="1">JES_112</strain>
    </source>
</reference>
<evidence type="ECO:0000313" key="1">
    <source>
        <dbReference type="EMBL" id="KAJ9657129.1"/>
    </source>
</evidence>
<protein>
    <submittedName>
        <fullName evidence="1">Uncharacterized protein</fullName>
    </submittedName>
</protein>
<gene>
    <name evidence="1" type="ORF">H2198_004487</name>
</gene>
<evidence type="ECO:0000313" key="2">
    <source>
        <dbReference type="Proteomes" id="UP001172386"/>
    </source>
</evidence>
<name>A0ACC3A8F0_9EURO</name>
<dbReference type="Proteomes" id="UP001172386">
    <property type="component" value="Unassembled WGS sequence"/>
</dbReference>
<proteinExistence type="predicted"/>
<organism evidence="1 2">
    <name type="scientific">Neophaeococcomyces mojaviensis</name>
    <dbReference type="NCBI Taxonomy" id="3383035"/>
    <lineage>
        <taxon>Eukaryota</taxon>
        <taxon>Fungi</taxon>
        <taxon>Dikarya</taxon>
        <taxon>Ascomycota</taxon>
        <taxon>Pezizomycotina</taxon>
        <taxon>Eurotiomycetes</taxon>
        <taxon>Chaetothyriomycetidae</taxon>
        <taxon>Chaetothyriales</taxon>
        <taxon>Chaetothyriales incertae sedis</taxon>
        <taxon>Neophaeococcomyces</taxon>
    </lineage>
</organism>
<dbReference type="EMBL" id="JAPDRQ010000068">
    <property type="protein sequence ID" value="KAJ9657129.1"/>
    <property type="molecule type" value="Genomic_DNA"/>
</dbReference>
<comment type="caution">
    <text evidence="1">The sequence shown here is derived from an EMBL/GenBank/DDBJ whole genome shotgun (WGS) entry which is preliminary data.</text>
</comment>
<accession>A0ACC3A8F0</accession>
<sequence length="397" mass="45348">MADELRPFKVDIAKAEVDRLIKKLEETRIPTEDIVPGAGEDYGVSSEWIKSMYDYWLSGYNWFDHQDRMNQWPHFLTHINDQTVHFVLAKSKAANALPILLIHGWPGSFYEFSQVINPLTEPGDDSKQPFHCVVPSLPGFCFSSPPPRGQTLKHVAGMFHTLMLRLGYDQYYVQAGDWGHWVARELGANSDYATHVQAIHFNWVPAPLPPLDSPSLSARDKKVHARVQSWLTSHLAYAILMRNRPSSLSLMLTDNPTAQLAFIGEKFTEMVNPDNPLVKSKLWKDHTLTTVCLYYFSNCASTSSLVYFENTRHEKFPEEVVKKENRVRVPMGYTSFLWDTRPSVRWGVEKTGNLVFYNERDEAGHFAALECPEGLVEDVRALVGMVTRGEVKREEVD</sequence>